<evidence type="ECO:0000313" key="3">
    <source>
        <dbReference type="Proteomes" id="UP001501207"/>
    </source>
</evidence>
<feature type="compositionally biased region" description="Acidic residues" evidence="1">
    <location>
        <begin position="34"/>
        <end position="64"/>
    </location>
</feature>
<reference evidence="3" key="1">
    <citation type="journal article" date="2019" name="Int. J. Syst. Evol. Microbiol.">
        <title>The Global Catalogue of Microorganisms (GCM) 10K type strain sequencing project: providing services to taxonomists for standard genome sequencing and annotation.</title>
        <authorList>
            <consortium name="The Broad Institute Genomics Platform"/>
            <consortium name="The Broad Institute Genome Sequencing Center for Infectious Disease"/>
            <person name="Wu L."/>
            <person name="Ma J."/>
        </authorList>
    </citation>
    <scope>NUCLEOTIDE SEQUENCE [LARGE SCALE GENOMIC DNA]</scope>
    <source>
        <strain evidence="3">JCM 17664</strain>
    </source>
</reference>
<organism evidence="2 3">
    <name type="scientific">Compostibacter hankyongensis</name>
    <dbReference type="NCBI Taxonomy" id="1007089"/>
    <lineage>
        <taxon>Bacteria</taxon>
        <taxon>Pseudomonadati</taxon>
        <taxon>Bacteroidota</taxon>
        <taxon>Chitinophagia</taxon>
        <taxon>Chitinophagales</taxon>
        <taxon>Chitinophagaceae</taxon>
        <taxon>Compostibacter</taxon>
    </lineage>
</organism>
<keyword evidence="3" id="KW-1185">Reference proteome</keyword>
<dbReference type="Proteomes" id="UP001501207">
    <property type="component" value="Unassembled WGS sequence"/>
</dbReference>
<dbReference type="RefSeq" id="WP_344979168.1">
    <property type="nucleotide sequence ID" value="NZ_BAABFN010000005.1"/>
</dbReference>
<protein>
    <submittedName>
        <fullName evidence="2">Uncharacterized protein</fullName>
    </submittedName>
</protein>
<comment type="caution">
    <text evidence="2">The sequence shown here is derived from an EMBL/GenBank/DDBJ whole genome shotgun (WGS) entry which is preliminary data.</text>
</comment>
<evidence type="ECO:0000313" key="2">
    <source>
        <dbReference type="EMBL" id="GAA4312266.1"/>
    </source>
</evidence>
<proteinExistence type="predicted"/>
<dbReference type="EMBL" id="BAABFN010000005">
    <property type="protein sequence ID" value="GAA4312266.1"/>
    <property type="molecule type" value="Genomic_DNA"/>
</dbReference>
<sequence>MIQKKNHPIQRNDRAPNGDKNIPDDNGGEKAPDQEEEPVLDEEDLEDNDLDVDEADEIEWEPAEDPDKDK</sequence>
<accession>A0ABP8FW74</accession>
<evidence type="ECO:0000256" key="1">
    <source>
        <dbReference type="SAM" id="MobiDB-lite"/>
    </source>
</evidence>
<name>A0ABP8FW74_9BACT</name>
<feature type="compositionally biased region" description="Basic and acidic residues" evidence="1">
    <location>
        <begin position="10"/>
        <end position="33"/>
    </location>
</feature>
<feature type="region of interest" description="Disordered" evidence="1">
    <location>
        <begin position="1"/>
        <end position="70"/>
    </location>
</feature>
<gene>
    <name evidence="2" type="ORF">GCM10023143_21850</name>
</gene>